<feature type="compositionally biased region" description="Polar residues" evidence="1">
    <location>
        <begin position="405"/>
        <end position="417"/>
    </location>
</feature>
<feature type="compositionally biased region" description="Low complexity" evidence="1">
    <location>
        <begin position="35"/>
        <end position="59"/>
    </location>
</feature>
<feature type="region of interest" description="Disordered" evidence="1">
    <location>
        <begin position="1"/>
        <end position="59"/>
    </location>
</feature>
<protein>
    <submittedName>
        <fullName evidence="2">Uncharacterized protein</fullName>
    </submittedName>
</protein>
<dbReference type="EMBL" id="KV425915">
    <property type="protein sequence ID" value="KZV98820.1"/>
    <property type="molecule type" value="Genomic_DNA"/>
</dbReference>
<evidence type="ECO:0000313" key="3">
    <source>
        <dbReference type="Proteomes" id="UP000077266"/>
    </source>
</evidence>
<feature type="region of interest" description="Disordered" evidence="1">
    <location>
        <begin position="400"/>
        <end position="420"/>
    </location>
</feature>
<feature type="compositionally biased region" description="Polar residues" evidence="1">
    <location>
        <begin position="11"/>
        <end position="22"/>
    </location>
</feature>
<accession>A0A165M638</accession>
<evidence type="ECO:0000313" key="2">
    <source>
        <dbReference type="EMBL" id="KZV98820.1"/>
    </source>
</evidence>
<reference evidence="2 3" key="1">
    <citation type="journal article" date="2016" name="Mol. Biol. Evol.">
        <title>Comparative Genomics of Early-Diverging Mushroom-Forming Fungi Provides Insights into the Origins of Lignocellulose Decay Capabilities.</title>
        <authorList>
            <person name="Nagy L.G."/>
            <person name="Riley R."/>
            <person name="Tritt A."/>
            <person name="Adam C."/>
            <person name="Daum C."/>
            <person name="Floudas D."/>
            <person name="Sun H."/>
            <person name="Yadav J.S."/>
            <person name="Pangilinan J."/>
            <person name="Larsson K.H."/>
            <person name="Matsuura K."/>
            <person name="Barry K."/>
            <person name="Labutti K."/>
            <person name="Kuo R."/>
            <person name="Ohm R.A."/>
            <person name="Bhattacharya S.S."/>
            <person name="Shirouzu T."/>
            <person name="Yoshinaga Y."/>
            <person name="Martin F.M."/>
            <person name="Grigoriev I.V."/>
            <person name="Hibbett D.S."/>
        </authorList>
    </citation>
    <scope>NUCLEOTIDE SEQUENCE [LARGE SCALE GENOMIC DNA]</scope>
    <source>
        <strain evidence="2 3">HHB12029</strain>
    </source>
</reference>
<evidence type="ECO:0000256" key="1">
    <source>
        <dbReference type="SAM" id="MobiDB-lite"/>
    </source>
</evidence>
<dbReference type="Proteomes" id="UP000077266">
    <property type="component" value="Unassembled WGS sequence"/>
</dbReference>
<organism evidence="2 3">
    <name type="scientific">Exidia glandulosa HHB12029</name>
    <dbReference type="NCBI Taxonomy" id="1314781"/>
    <lineage>
        <taxon>Eukaryota</taxon>
        <taxon>Fungi</taxon>
        <taxon>Dikarya</taxon>
        <taxon>Basidiomycota</taxon>
        <taxon>Agaricomycotina</taxon>
        <taxon>Agaricomycetes</taxon>
        <taxon>Auriculariales</taxon>
        <taxon>Exidiaceae</taxon>
        <taxon>Exidia</taxon>
    </lineage>
</organism>
<keyword evidence="3" id="KW-1185">Reference proteome</keyword>
<dbReference type="AlphaFoldDB" id="A0A165M638"/>
<proteinExistence type="predicted"/>
<name>A0A165M638_EXIGL</name>
<gene>
    <name evidence="2" type="ORF">EXIGLDRAFT_763282</name>
</gene>
<dbReference type="OrthoDB" id="3060725at2759"/>
<dbReference type="InParanoid" id="A0A165M638"/>
<sequence>MPPRAAASSKVAPSSQKASTDIPSSPSPSPASVNTQAPKTPTPKGKAPAVSTSASSSTSVLDVEMDDNISSGTLSGASSPVHNNAVLRNPEGLDYSAVELADRLSSGFYDFVVKRIDTLGLHALSNIEPARDLSFERGTNQWRIRGQANKEMVVHLVGEIATAKMKAYGNKPEGKEINDGVNVRGLVTLQEPTGWDADKLDGAMLVKDEIWALQECVKMAEGGERAFKDAIQRTANDPRFKLVMPGKKSALEVEGYDQIPVVTEMFYTTKSPVTVIEAEVERSPRKRKVVDQTPATISTSVVAAARIPAVGDLHDPKLMPGYNTLDFKHAESKLIQLDVRDINGRLLLPWEWHEYLTPKTLVTVRAKLKRWVMAPGNKNNMVRSHIYQVVAESIRVLAKGEPSDGATSSSQENNAETVSFDEDTVYLEDYDVLDPFAIPGTRKRAKNE</sequence>